<proteinExistence type="predicted"/>
<name>A0A8S5PWD5_9CAUD</name>
<protein>
    <submittedName>
        <fullName evidence="1">Uncharacterized protein</fullName>
    </submittedName>
</protein>
<sequence>MTKTGLDSHNFSLNLLLKCDIINAEAFIINLNALHIRSPLANSVHIGK</sequence>
<accession>A0A8S5PWD5</accession>
<reference evidence="1" key="1">
    <citation type="journal article" date="2021" name="Proc. Natl. Acad. Sci. U.S.A.">
        <title>A Catalog of Tens of Thousands of Viruses from Human Metagenomes Reveals Hidden Associations with Chronic Diseases.</title>
        <authorList>
            <person name="Tisza M.J."/>
            <person name="Buck C.B."/>
        </authorList>
    </citation>
    <scope>NUCLEOTIDE SEQUENCE</scope>
    <source>
        <strain evidence="1">Ctg0K17</strain>
    </source>
</reference>
<dbReference type="EMBL" id="BK015522">
    <property type="protein sequence ID" value="DAE10905.1"/>
    <property type="molecule type" value="Genomic_DNA"/>
</dbReference>
<organism evidence="1">
    <name type="scientific">Siphoviridae sp. ctg0K17</name>
    <dbReference type="NCBI Taxonomy" id="2825600"/>
    <lineage>
        <taxon>Viruses</taxon>
        <taxon>Duplodnaviria</taxon>
        <taxon>Heunggongvirae</taxon>
        <taxon>Uroviricota</taxon>
        <taxon>Caudoviricetes</taxon>
    </lineage>
</organism>
<evidence type="ECO:0000313" key="1">
    <source>
        <dbReference type="EMBL" id="DAE10905.1"/>
    </source>
</evidence>